<dbReference type="AlphaFoldDB" id="A0A6C0D372"/>
<sequence length="262" mass="30481">MGECLHEDVMMDGNQETCENCGMVLNKEDIVFEKEWRYYGMMDTKHNKDPNRCHARRSDEKMIFKDVEKLGFSEKIILLANDIYEQVTQGKIYRANSRKGIIFACVFHAYKISGSPQSCEQLIEIFGMDRKVGLKGLKFVNLNASKDATFRKYQIHTHDLIREIMEKFHGTDVQTNDAIGIYEQIKDKSSLINRSRPQSVACGVVRYYINQKNKDISMEYFQSKVGLSEITIQRLVLEIERIFQLMDKMKLTTTTTTEDIKI</sequence>
<dbReference type="InterPro" id="IPR036915">
    <property type="entry name" value="Cyclin-like_sf"/>
</dbReference>
<name>A0A6C0D372_9ZZZZ</name>
<accession>A0A6C0D372</accession>
<evidence type="ECO:0008006" key="2">
    <source>
        <dbReference type="Google" id="ProtNLM"/>
    </source>
</evidence>
<dbReference type="Gene3D" id="1.10.472.10">
    <property type="entry name" value="Cyclin-like"/>
    <property type="match status" value="2"/>
</dbReference>
<organism evidence="1">
    <name type="scientific">viral metagenome</name>
    <dbReference type="NCBI Taxonomy" id="1070528"/>
    <lineage>
        <taxon>unclassified sequences</taxon>
        <taxon>metagenomes</taxon>
        <taxon>organismal metagenomes</taxon>
    </lineage>
</organism>
<protein>
    <recommendedName>
        <fullName evidence="2">Transcription factor TFIIB cyclin-like domain-containing protein</fullName>
    </recommendedName>
</protein>
<proteinExistence type="predicted"/>
<dbReference type="EMBL" id="MN739518">
    <property type="protein sequence ID" value="QHT10145.1"/>
    <property type="molecule type" value="Genomic_DNA"/>
</dbReference>
<reference evidence="1" key="1">
    <citation type="journal article" date="2020" name="Nature">
        <title>Giant virus diversity and host interactions through global metagenomics.</title>
        <authorList>
            <person name="Schulz F."/>
            <person name="Roux S."/>
            <person name="Paez-Espino D."/>
            <person name="Jungbluth S."/>
            <person name="Walsh D.A."/>
            <person name="Denef V.J."/>
            <person name="McMahon K.D."/>
            <person name="Konstantinidis K.T."/>
            <person name="Eloe-Fadrosh E.A."/>
            <person name="Kyrpides N.C."/>
            <person name="Woyke T."/>
        </authorList>
    </citation>
    <scope>NUCLEOTIDE SEQUENCE</scope>
    <source>
        <strain evidence="1">GVMAG-M-3300023174-104</strain>
    </source>
</reference>
<evidence type="ECO:0000313" key="1">
    <source>
        <dbReference type="EMBL" id="QHT10145.1"/>
    </source>
</evidence>
<dbReference type="SUPFAM" id="SSF47954">
    <property type="entry name" value="Cyclin-like"/>
    <property type="match status" value="2"/>
</dbReference>
<dbReference type="CDD" id="cd00043">
    <property type="entry name" value="CYCLIN_SF"/>
    <property type="match status" value="2"/>
</dbReference>